<accession>A0ABP7NNY9</accession>
<keyword evidence="1 5" id="KW-0637">Prenyltransferase</keyword>
<gene>
    <name evidence="5" type="primary">ubiX</name>
    <name evidence="7" type="ORF">GCM10022246_02050</name>
</gene>
<dbReference type="Pfam" id="PF02441">
    <property type="entry name" value="Flavoprotein"/>
    <property type="match status" value="1"/>
</dbReference>
<dbReference type="NCBIfam" id="TIGR00421">
    <property type="entry name" value="ubiX_pad"/>
    <property type="match status" value="1"/>
</dbReference>
<dbReference type="EC" id="2.5.1.129" evidence="5"/>
<dbReference type="EMBL" id="BAABAK010000001">
    <property type="protein sequence ID" value="GAA3951192.1"/>
    <property type="molecule type" value="Genomic_DNA"/>
</dbReference>
<evidence type="ECO:0000313" key="8">
    <source>
        <dbReference type="Proteomes" id="UP001501081"/>
    </source>
</evidence>
<dbReference type="Proteomes" id="UP001501081">
    <property type="component" value="Unassembled WGS sequence"/>
</dbReference>
<keyword evidence="8" id="KW-1185">Reference proteome</keyword>
<dbReference type="InterPro" id="IPR003382">
    <property type="entry name" value="Flavoprotein"/>
</dbReference>
<organism evidence="7 8">
    <name type="scientific">Pedobacter ginsengiterrae</name>
    <dbReference type="NCBI Taxonomy" id="871696"/>
    <lineage>
        <taxon>Bacteria</taxon>
        <taxon>Pseudomonadati</taxon>
        <taxon>Bacteroidota</taxon>
        <taxon>Sphingobacteriia</taxon>
        <taxon>Sphingobacteriales</taxon>
        <taxon>Sphingobacteriaceae</taxon>
        <taxon>Pedobacter</taxon>
    </lineage>
</organism>
<sequence length="189" mass="20878">MIKKKIIVAITGASGSVYAKVLFDELVKLSDQIEAVGVVMSDNAKEVWQFELGNQNYLDYNAFTFYNKNDFNAPFASGSAKYDTMIIAPCSMGTLGRIAHGISNDLISRAADVVLKERRKLIAVVRDTPFSLIHINNMKTVTEAGGIICPANPSFYSLPKSIEEVAKTVVSRVLDLAGFEQDSYRWNEN</sequence>
<feature type="binding site" evidence="5">
    <location>
        <position position="156"/>
    </location>
    <ligand>
        <name>dimethylallyl phosphate</name>
        <dbReference type="ChEBI" id="CHEBI:88052"/>
    </ligand>
</feature>
<comment type="function">
    <text evidence="5">Flavin prenyltransferase that catalyzes the synthesis of the prenylated FMN cofactor (prenyl-FMN) for 4-hydroxy-3-polyprenylbenzoic acid decarboxylase UbiD. The prenyltransferase is metal-independent and links a dimethylallyl moiety from dimethylallyl monophosphate (DMAP) to the flavin N5 and C6 atoms of FMN.</text>
</comment>
<evidence type="ECO:0000256" key="1">
    <source>
        <dbReference type="ARBA" id="ARBA00022602"/>
    </source>
</evidence>
<feature type="binding site" evidence="5">
    <location>
        <position position="172"/>
    </location>
    <ligand>
        <name>dimethylallyl phosphate</name>
        <dbReference type="ChEBI" id="CHEBI:88052"/>
    </ligand>
</feature>
<proteinExistence type="inferred from homology"/>
<feature type="binding site" evidence="5">
    <location>
        <begin position="12"/>
        <end position="14"/>
    </location>
    <ligand>
        <name>FMN</name>
        <dbReference type="ChEBI" id="CHEBI:58210"/>
    </ligand>
</feature>
<dbReference type="InterPro" id="IPR004507">
    <property type="entry name" value="UbiX-like"/>
</dbReference>
<keyword evidence="3 5" id="KW-0288">FMN</keyword>
<comment type="caution">
    <text evidence="5">Lacks conserved residue(s) required for the propagation of feature annotation.</text>
</comment>
<name>A0ABP7NNY9_9SPHI</name>
<comment type="caution">
    <text evidence="7">The sequence shown here is derived from an EMBL/GenBank/DDBJ whole genome shotgun (WGS) entry which is preliminary data.</text>
</comment>
<dbReference type="NCBIfam" id="NF004685">
    <property type="entry name" value="PRK06029.1"/>
    <property type="match status" value="1"/>
</dbReference>
<evidence type="ECO:0000256" key="4">
    <source>
        <dbReference type="ARBA" id="ARBA00022679"/>
    </source>
</evidence>
<feature type="binding site" evidence="5">
    <location>
        <begin position="91"/>
        <end position="94"/>
    </location>
    <ligand>
        <name>FMN</name>
        <dbReference type="ChEBI" id="CHEBI:58210"/>
    </ligand>
</feature>
<comment type="catalytic activity">
    <reaction evidence="5">
        <text>dimethylallyl phosphate + FMNH2 = prenylated FMNH2 + phosphate</text>
        <dbReference type="Rhea" id="RHEA:37743"/>
        <dbReference type="ChEBI" id="CHEBI:43474"/>
        <dbReference type="ChEBI" id="CHEBI:57618"/>
        <dbReference type="ChEBI" id="CHEBI:87467"/>
        <dbReference type="ChEBI" id="CHEBI:88052"/>
        <dbReference type="EC" id="2.5.1.129"/>
    </reaction>
</comment>
<reference evidence="8" key="1">
    <citation type="journal article" date="2019" name="Int. J. Syst. Evol. Microbiol.">
        <title>The Global Catalogue of Microorganisms (GCM) 10K type strain sequencing project: providing services to taxonomists for standard genome sequencing and annotation.</title>
        <authorList>
            <consortium name="The Broad Institute Genomics Platform"/>
            <consortium name="The Broad Institute Genome Sequencing Center for Infectious Disease"/>
            <person name="Wu L."/>
            <person name="Ma J."/>
        </authorList>
    </citation>
    <scope>NUCLEOTIDE SEQUENCE [LARGE SCALE GENOMIC DNA]</scope>
    <source>
        <strain evidence="8">JCM 17338</strain>
    </source>
</reference>
<feature type="binding site" evidence="5">
    <location>
        <position position="126"/>
    </location>
    <ligand>
        <name>FMN</name>
        <dbReference type="ChEBI" id="CHEBI:58210"/>
    </ligand>
</feature>
<feature type="binding site" evidence="5">
    <location>
        <position position="41"/>
    </location>
    <ligand>
        <name>FMN</name>
        <dbReference type="ChEBI" id="CHEBI:58210"/>
    </ligand>
</feature>
<dbReference type="HAMAP" id="MF_01984">
    <property type="entry name" value="ubiX_pad"/>
    <property type="match status" value="1"/>
</dbReference>
<feature type="domain" description="Flavoprotein" evidence="6">
    <location>
        <begin position="4"/>
        <end position="176"/>
    </location>
</feature>
<dbReference type="SUPFAM" id="SSF52507">
    <property type="entry name" value="Homo-oligomeric flavin-containing Cys decarboxylases, HFCD"/>
    <property type="match status" value="1"/>
</dbReference>
<evidence type="ECO:0000256" key="5">
    <source>
        <dbReference type="HAMAP-Rule" id="MF_01984"/>
    </source>
</evidence>
<comment type="similarity">
    <text evidence="5">Belongs to the UbiX/PAD1 family.</text>
</comment>
<keyword evidence="2 5" id="KW-0285">Flavoprotein</keyword>
<protein>
    <recommendedName>
        <fullName evidence="5">Flavin prenyltransferase UbiX</fullName>
        <ecNumber evidence="5">2.5.1.129</ecNumber>
    </recommendedName>
</protein>
<evidence type="ECO:0000256" key="2">
    <source>
        <dbReference type="ARBA" id="ARBA00022630"/>
    </source>
</evidence>
<evidence type="ECO:0000313" key="7">
    <source>
        <dbReference type="EMBL" id="GAA3951192.1"/>
    </source>
</evidence>
<dbReference type="Gene3D" id="3.40.50.1950">
    <property type="entry name" value="Flavin prenyltransferase-like"/>
    <property type="match status" value="1"/>
</dbReference>
<evidence type="ECO:0000259" key="6">
    <source>
        <dbReference type="Pfam" id="PF02441"/>
    </source>
</evidence>
<keyword evidence="4 5" id="KW-0808">Transferase</keyword>
<dbReference type="RefSeq" id="WP_316758384.1">
    <property type="nucleotide sequence ID" value="NZ_BAABAK010000001.1"/>
</dbReference>
<dbReference type="InterPro" id="IPR036551">
    <property type="entry name" value="Flavin_trans-like"/>
</dbReference>
<evidence type="ECO:0000256" key="3">
    <source>
        <dbReference type="ARBA" id="ARBA00022643"/>
    </source>
</evidence>